<keyword evidence="4 15" id="KW-0716">Sensory transduction</keyword>
<dbReference type="GO" id="GO:0004984">
    <property type="term" value="F:olfactory receptor activity"/>
    <property type="evidence" value="ECO:0007669"/>
    <property type="project" value="InterPro"/>
</dbReference>
<feature type="transmembrane region" description="Helical" evidence="15">
    <location>
        <begin position="239"/>
        <end position="263"/>
    </location>
</feature>
<dbReference type="RefSeq" id="XP_033779123.1">
    <property type="nucleotide sequence ID" value="XM_033923232.1"/>
</dbReference>
<evidence type="ECO:0000256" key="9">
    <source>
        <dbReference type="ARBA" id="ARBA00023136"/>
    </source>
</evidence>
<evidence type="ECO:0000256" key="6">
    <source>
        <dbReference type="ARBA" id="ARBA00022725"/>
    </source>
</evidence>
<dbReference type="AlphaFoldDB" id="A0A6P8PWD2"/>
<comment type="similarity">
    <text evidence="2 14">Belongs to the G-protein coupled receptor 1 family.</text>
</comment>
<evidence type="ECO:0000256" key="13">
    <source>
        <dbReference type="ARBA" id="ARBA00023224"/>
    </source>
</evidence>
<evidence type="ECO:0000256" key="3">
    <source>
        <dbReference type="ARBA" id="ARBA00022475"/>
    </source>
</evidence>
<dbReference type="InterPro" id="IPR050939">
    <property type="entry name" value="Olfactory_GPCR1"/>
</dbReference>
<dbReference type="GO" id="GO:0004930">
    <property type="term" value="F:G protein-coupled receptor activity"/>
    <property type="evidence" value="ECO:0007669"/>
    <property type="project" value="UniProtKB-KW"/>
</dbReference>
<keyword evidence="5 14" id="KW-0812">Transmembrane</keyword>
<dbReference type="OrthoDB" id="9444602at2759"/>
<dbReference type="PANTHER" id="PTHR24242:SF359">
    <property type="entry name" value="ODORANT RECEPTOR-RELATED"/>
    <property type="match status" value="1"/>
</dbReference>
<keyword evidence="6 15" id="KW-0552">Olfaction</keyword>
<name>A0A6P8PWD2_GEOSA</name>
<dbReference type="InterPro" id="IPR000276">
    <property type="entry name" value="GPCR_Rhodpsn"/>
</dbReference>
<feature type="transmembrane region" description="Helical" evidence="15">
    <location>
        <begin position="202"/>
        <end position="227"/>
    </location>
</feature>
<dbReference type="FunFam" id="1.20.1070.10:FF:000001">
    <property type="entry name" value="Olfactory receptor"/>
    <property type="match status" value="1"/>
</dbReference>
<feature type="transmembrane region" description="Helical" evidence="15">
    <location>
        <begin position="62"/>
        <end position="83"/>
    </location>
</feature>
<keyword evidence="3 15" id="KW-1003">Cell membrane</keyword>
<dbReference type="Gene3D" id="1.20.1070.10">
    <property type="entry name" value="Rhodopsin 7-helix transmembrane proteins"/>
    <property type="match status" value="1"/>
</dbReference>
<evidence type="ECO:0000256" key="1">
    <source>
        <dbReference type="ARBA" id="ARBA00004651"/>
    </source>
</evidence>
<evidence type="ECO:0000256" key="4">
    <source>
        <dbReference type="ARBA" id="ARBA00022606"/>
    </source>
</evidence>
<dbReference type="PRINTS" id="PR00245">
    <property type="entry name" value="OLFACTORYR"/>
</dbReference>
<keyword evidence="12" id="KW-0325">Glycoprotein</keyword>
<dbReference type="GeneID" id="117349640"/>
<gene>
    <name evidence="18" type="primary">LOC117349640</name>
</gene>
<keyword evidence="10" id="KW-1015">Disulfide bond</keyword>
<evidence type="ECO:0000313" key="17">
    <source>
        <dbReference type="Proteomes" id="UP000515159"/>
    </source>
</evidence>
<dbReference type="SUPFAM" id="SSF81321">
    <property type="entry name" value="Family A G protein-coupled receptor-like"/>
    <property type="match status" value="1"/>
</dbReference>
<dbReference type="Proteomes" id="UP000515159">
    <property type="component" value="Chromosome 16"/>
</dbReference>
<dbReference type="CDD" id="cd13954">
    <property type="entry name" value="7tmA_OR"/>
    <property type="match status" value="1"/>
</dbReference>
<evidence type="ECO:0000256" key="12">
    <source>
        <dbReference type="ARBA" id="ARBA00023180"/>
    </source>
</evidence>
<keyword evidence="7 15" id="KW-1133">Transmembrane helix</keyword>
<evidence type="ECO:0000256" key="10">
    <source>
        <dbReference type="ARBA" id="ARBA00023157"/>
    </source>
</evidence>
<evidence type="ECO:0000256" key="5">
    <source>
        <dbReference type="ARBA" id="ARBA00022692"/>
    </source>
</evidence>
<dbReference type="PROSITE" id="PS50262">
    <property type="entry name" value="G_PROTEIN_RECEP_F1_2"/>
    <property type="match status" value="1"/>
</dbReference>
<feature type="domain" description="G-protein coupled receptors family 1 profile" evidence="16">
    <location>
        <begin position="43"/>
        <end position="292"/>
    </location>
</feature>
<proteinExistence type="inferred from homology"/>
<dbReference type="PRINTS" id="PR00237">
    <property type="entry name" value="GPCRRHODOPSN"/>
</dbReference>
<keyword evidence="9 15" id="KW-0472">Membrane</keyword>
<evidence type="ECO:0000313" key="18">
    <source>
        <dbReference type="RefSeq" id="XP_033779123.1"/>
    </source>
</evidence>
<feature type="transmembrane region" description="Helical" evidence="15">
    <location>
        <begin position="142"/>
        <end position="165"/>
    </location>
</feature>
<evidence type="ECO:0000256" key="2">
    <source>
        <dbReference type="ARBA" id="ARBA00010663"/>
    </source>
</evidence>
<keyword evidence="13 14" id="KW-0807">Transducer</keyword>
<dbReference type="GO" id="GO:0005886">
    <property type="term" value="C:plasma membrane"/>
    <property type="evidence" value="ECO:0007669"/>
    <property type="project" value="UniProtKB-SubCell"/>
</dbReference>
<dbReference type="InParanoid" id="A0A6P8PWD2"/>
<dbReference type="InterPro" id="IPR000725">
    <property type="entry name" value="Olfact_rcpt"/>
</dbReference>
<protein>
    <recommendedName>
        <fullName evidence="15">Olfactory receptor</fullName>
    </recommendedName>
</protein>
<evidence type="ECO:0000256" key="15">
    <source>
        <dbReference type="RuleBase" id="RU363047"/>
    </source>
</evidence>
<dbReference type="PANTHER" id="PTHR24242">
    <property type="entry name" value="G-PROTEIN COUPLED RECEPTOR"/>
    <property type="match status" value="1"/>
</dbReference>
<evidence type="ECO:0000256" key="14">
    <source>
        <dbReference type="RuleBase" id="RU000688"/>
    </source>
</evidence>
<keyword evidence="8 14" id="KW-0297">G-protein coupled receptor</keyword>
<sequence length="322" mass="36284">MNVESQNETVVKEIIILGFADIQGLKGFLFGVFLVIYLVTVLENLIILAVIKDNSLSHAPMYFFLANFSSLEILYTTVTVPKMLENMVSKSRSISLPGCITQVYFFVSFVSIEYFLLAVMAYDRYTAICSPLRYSTIMTRSVCSILAFACWLCGFLATTVSIILISQLKFCGPNVINHFFCDISPLISLSCEDITVIEIVDFIAAMIVLLTSVVVTTISYAYIICTIMRIPSHSGQKKAFSTCASHLAVVLIFYTTTIFTYARPHALNSFDMNKFVSALYCIVTPMFNPFIYTLRNKDVKDALRRSIAKKKMYLLFKRPSVF</sequence>
<feature type="transmembrane region" description="Helical" evidence="15">
    <location>
        <begin position="275"/>
        <end position="294"/>
    </location>
</feature>
<dbReference type="FunFam" id="1.10.1220.70:FF:000001">
    <property type="entry name" value="Olfactory receptor"/>
    <property type="match status" value="1"/>
</dbReference>
<dbReference type="KEGG" id="gsh:117349640"/>
<dbReference type="Pfam" id="PF13853">
    <property type="entry name" value="7tm_4"/>
    <property type="match status" value="1"/>
</dbReference>
<organism evidence="17 18">
    <name type="scientific">Geotrypetes seraphini</name>
    <name type="common">Gaboon caecilian</name>
    <name type="synonym">Caecilia seraphini</name>
    <dbReference type="NCBI Taxonomy" id="260995"/>
    <lineage>
        <taxon>Eukaryota</taxon>
        <taxon>Metazoa</taxon>
        <taxon>Chordata</taxon>
        <taxon>Craniata</taxon>
        <taxon>Vertebrata</taxon>
        <taxon>Euteleostomi</taxon>
        <taxon>Amphibia</taxon>
        <taxon>Gymnophiona</taxon>
        <taxon>Geotrypetes</taxon>
    </lineage>
</organism>
<keyword evidence="17" id="KW-1185">Reference proteome</keyword>
<comment type="subcellular location">
    <subcellularLocation>
        <location evidence="1 15">Cell membrane</location>
        <topology evidence="1 15">Multi-pass membrane protein</topology>
    </subcellularLocation>
</comment>
<feature type="transmembrane region" description="Helical" evidence="15">
    <location>
        <begin position="103"/>
        <end position="122"/>
    </location>
</feature>
<reference evidence="18" key="1">
    <citation type="submission" date="2025-08" db="UniProtKB">
        <authorList>
            <consortium name="RefSeq"/>
        </authorList>
    </citation>
    <scope>IDENTIFICATION</scope>
</reference>
<dbReference type="InterPro" id="IPR017452">
    <property type="entry name" value="GPCR_Rhodpsn_7TM"/>
</dbReference>
<evidence type="ECO:0000256" key="11">
    <source>
        <dbReference type="ARBA" id="ARBA00023170"/>
    </source>
</evidence>
<accession>A0A6P8PWD2</accession>
<evidence type="ECO:0000256" key="8">
    <source>
        <dbReference type="ARBA" id="ARBA00023040"/>
    </source>
</evidence>
<feature type="transmembrane region" description="Helical" evidence="15">
    <location>
        <begin position="28"/>
        <end position="50"/>
    </location>
</feature>
<evidence type="ECO:0000256" key="7">
    <source>
        <dbReference type="ARBA" id="ARBA00022989"/>
    </source>
</evidence>
<keyword evidence="11 14" id="KW-0675">Receptor</keyword>
<evidence type="ECO:0000259" key="16">
    <source>
        <dbReference type="PROSITE" id="PS50262"/>
    </source>
</evidence>
<dbReference type="PROSITE" id="PS00237">
    <property type="entry name" value="G_PROTEIN_RECEP_F1_1"/>
    <property type="match status" value="1"/>
</dbReference>